<reference evidence="11 12" key="1">
    <citation type="submission" date="2012-12" db="EMBL/GenBank/DDBJ databases">
        <title>Whole genome shotgun sequence of Gordonia aichiensis NBRC 108223.</title>
        <authorList>
            <person name="Isaki-Nakamura S."/>
            <person name="Hosoyama A."/>
            <person name="Tsuchikane K."/>
            <person name="Ando Y."/>
            <person name="Baba S."/>
            <person name="Ohji S."/>
            <person name="Hamada M."/>
            <person name="Tamura T."/>
            <person name="Yamazoe A."/>
            <person name="Yamazaki S."/>
            <person name="Fujita N."/>
        </authorList>
    </citation>
    <scope>NUCLEOTIDE SEQUENCE [LARGE SCALE GENOMIC DNA]</scope>
    <source>
        <strain evidence="11 12">NBRC 108223</strain>
    </source>
</reference>
<sequence>MTLTPLAAPDARRSDRTGMLTLSVVVPVFDEESTIGECLGRLCAQIDDIHEIVVVDNNSTDRGPDIVATLAEEYPQIRLISESRQGLVYARNAGMDAATGDLVARIDADTRVGDRWAKTIVGFFAADDAQTWSALCGRGEAYGVPFDGRFDKWKIRLHPLNRDREVREPSEIPVLHGSNMIVRREVWGRIRDRVSMRRDIFEDVDMGLCVQDTGGRNAFLPALTVGVSPRRMETGMSSFVTYMSFLPRTFALHKRYGLALGAAMVYLPALTALHAARLVLLRSYDPETGGFDVRNLLRQRADRLLP</sequence>
<dbReference type="PANTHER" id="PTHR43646:SF2">
    <property type="entry name" value="GLYCOSYLTRANSFERASE 2-LIKE DOMAIN-CONTAINING PROTEIN"/>
    <property type="match status" value="1"/>
</dbReference>
<keyword evidence="4 11" id="KW-0808">Transferase</keyword>
<dbReference type="PANTHER" id="PTHR43646">
    <property type="entry name" value="GLYCOSYLTRANSFERASE"/>
    <property type="match status" value="1"/>
</dbReference>
<evidence type="ECO:0000313" key="12">
    <source>
        <dbReference type="Proteomes" id="UP000010988"/>
    </source>
</evidence>
<evidence type="ECO:0000256" key="7">
    <source>
        <dbReference type="ARBA" id="ARBA00037904"/>
    </source>
</evidence>
<dbReference type="InterPro" id="IPR001173">
    <property type="entry name" value="Glyco_trans_2-like"/>
</dbReference>
<gene>
    <name evidence="11" type="ORF">GOACH_06_00180</name>
</gene>
<name>L7KJ63_9ACTN</name>
<evidence type="ECO:0000256" key="5">
    <source>
        <dbReference type="ARBA" id="ARBA00023136"/>
    </source>
</evidence>
<feature type="domain" description="Glycosyltransferase 2-like" evidence="10">
    <location>
        <begin position="23"/>
        <end position="186"/>
    </location>
</feature>
<evidence type="ECO:0000313" key="11">
    <source>
        <dbReference type="EMBL" id="GAC48521.1"/>
    </source>
</evidence>
<evidence type="ECO:0000259" key="10">
    <source>
        <dbReference type="Pfam" id="PF00535"/>
    </source>
</evidence>
<dbReference type="STRING" id="1220583.GOACH_06_00180"/>
<comment type="caution">
    <text evidence="11">The sequence shown here is derived from an EMBL/GenBank/DDBJ whole genome shotgun (WGS) entry which is preliminary data.</text>
</comment>
<protein>
    <recommendedName>
        <fullName evidence="9">4,4'-diaponeurosporenoate glycosyltransferase</fullName>
    </recommendedName>
</protein>
<dbReference type="Pfam" id="PF00535">
    <property type="entry name" value="Glycos_transf_2"/>
    <property type="match status" value="1"/>
</dbReference>
<comment type="function">
    <text evidence="6">Catalyzes the glycosylation of 4,4'-diaponeurosporenoate, i.e. the esterification of glucose at the C1'' position with the carboxyl group of 4,4'-diaponeurosporenic acid, to form glycosyl-4,4'-diaponeurosporenoate. This is a step in the biosynthesis of staphyloxanthin, an orange pigment present in most staphylococci strains.</text>
</comment>
<dbReference type="eggNOG" id="COG1216">
    <property type="taxonomic scope" value="Bacteria"/>
</dbReference>
<keyword evidence="5" id="KW-0472">Membrane</keyword>
<accession>L7KJ63</accession>
<comment type="similarity">
    <text evidence="8">Belongs to the glycosyltransferase 2 family. CrtQ subfamily.</text>
</comment>
<dbReference type="OrthoDB" id="9802632at2"/>
<evidence type="ECO:0000256" key="8">
    <source>
        <dbReference type="ARBA" id="ARBA00038120"/>
    </source>
</evidence>
<evidence type="ECO:0000256" key="6">
    <source>
        <dbReference type="ARBA" id="ARBA00037281"/>
    </source>
</evidence>
<dbReference type="Gene3D" id="3.90.550.10">
    <property type="entry name" value="Spore Coat Polysaccharide Biosynthesis Protein SpsA, Chain A"/>
    <property type="match status" value="1"/>
</dbReference>
<dbReference type="RefSeq" id="WP_005173862.1">
    <property type="nucleotide sequence ID" value="NZ_BANR01000006.1"/>
</dbReference>
<dbReference type="AlphaFoldDB" id="L7KJ63"/>
<comment type="pathway">
    <text evidence="7">Carotenoid biosynthesis; staphyloxanthin biosynthesis; staphyloxanthin from farnesyl diphosphate: step 4/5.</text>
</comment>
<keyword evidence="2" id="KW-1003">Cell membrane</keyword>
<proteinExistence type="inferred from homology"/>
<keyword evidence="3" id="KW-0328">Glycosyltransferase</keyword>
<dbReference type="SUPFAM" id="SSF53448">
    <property type="entry name" value="Nucleotide-diphospho-sugar transferases"/>
    <property type="match status" value="1"/>
</dbReference>
<evidence type="ECO:0000256" key="1">
    <source>
        <dbReference type="ARBA" id="ARBA00004236"/>
    </source>
</evidence>
<dbReference type="InterPro" id="IPR029044">
    <property type="entry name" value="Nucleotide-diphossugar_trans"/>
</dbReference>
<keyword evidence="12" id="KW-1185">Reference proteome</keyword>
<evidence type="ECO:0000256" key="9">
    <source>
        <dbReference type="ARBA" id="ARBA00040345"/>
    </source>
</evidence>
<dbReference type="GO" id="GO:0016757">
    <property type="term" value="F:glycosyltransferase activity"/>
    <property type="evidence" value="ECO:0007669"/>
    <property type="project" value="UniProtKB-KW"/>
</dbReference>
<evidence type="ECO:0000256" key="3">
    <source>
        <dbReference type="ARBA" id="ARBA00022676"/>
    </source>
</evidence>
<dbReference type="CDD" id="cd00761">
    <property type="entry name" value="Glyco_tranf_GTA_type"/>
    <property type="match status" value="1"/>
</dbReference>
<evidence type="ECO:0000256" key="2">
    <source>
        <dbReference type="ARBA" id="ARBA00022475"/>
    </source>
</evidence>
<dbReference type="Proteomes" id="UP000010988">
    <property type="component" value="Unassembled WGS sequence"/>
</dbReference>
<evidence type="ECO:0000256" key="4">
    <source>
        <dbReference type="ARBA" id="ARBA00022679"/>
    </source>
</evidence>
<dbReference type="EMBL" id="BANR01000006">
    <property type="protein sequence ID" value="GAC48521.1"/>
    <property type="molecule type" value="Genomic_DNA"/>
</dbReference>
<comment type="subcellular location">
    <subcellularLocation>
        <location evidence="1">Cell membrane</location>
    </subcellularLocation>
</comment>
<organism evidence="11 12">
    <name type="scientific">Gordonia aichiensis NBRC 108223</name>
    <dbReference type="NCBI Taxonomy" id="1220583"/>
    <lineage>
        <taxon>Bacteria</taxon>
        <taxon>Bacillati</taxon>
        <taxon>Actinomycetota</taxon>
        <taxon>Actinomycetes</taxon>
        <taxon>Mycobacteriales</taxon>
        <taxon>Gordoniaceae</taxon>
        <taxon>Gordonia</taxon>
    </lineage>
</organism>
<dbReference type="GO" id="GO:0005886">
    <property type="term" value="C:plasma membrane"/>
    <property type="evidence" value="ECO:0007669"/>
    <property type="project" value="UniProtKB-SubCell"/>
</dbReference>